<keyword evidence="3" id="KW-0813">Transport</keyword>
<keyword evidence="6" id="KW-0342">GTP-binding</keyword>
<dbReference type="AlphaFoldDB" id="A2DTS3"/>
<protein>
    <submittedName>
        <fullName evidence="8">Ras family protein</fullName>
    </submittedName>
</protein>
<evidence type="ECO:0000256" key="3">
    <source>
        <dbReference type="ARBA" id="ARBA00022448"/>
    </source>
</evidence>
<dbReference type="GO" id="GO:0006913">
    <property type="term" value="P:nucleocytoplasmic transport"/>
    <property type="evidence" value="ECO:0007669"/>
    <property type="project" value="InterPro"/>
</dbReference>
<keyword evidence="7" id="KW-0539">Nucleus</keyword>
<dbReference type="InterPro" id="IPR027417">
    <property type="entry name" value="P-loop_NTPase"/>
</dbReference>
<evidence type="ECO:0000256" key="2">
    <source>
        <dbReference type="ARBA" id="ARBA00008028"/>
    </source>
</evidence>
<keyword evidence="5" id="KW-0653">Protein transport</keyword>
<proteinExistence type="inferred from homology"/>
<accession>A2DTS3</accession>
<dbReference type="PRINTS" id="PR00449">
    <property type="entry name" value="RASTRNSFRMNG"/>
</dbReference>
<dbReference type="GO" id="GO:0012505">
    <property type="term" value="C:endomembrane system"/>
    <property type="evidence" value="ECO:0000318"/>
    <property type="project" value="GO_Central"/>
</dbReference>
<reference evidence="8" key="1">
    <citation type="submission" date="2006-10" db="EMBL/GenBank/DDBJ databases">
        <authorList>
            <person name="Amadeo P."/>
            <person name="Zhao Q."/>
            <person name="Wortman J."/>
            <person name="Fraser-Liggett C."/>
            <person name="Carlton J."/>
        </authorList>
    </citation>
    <scope>NUCLEOTIDE SEQUENCE</scope>
    <source>
        <strain evidence="8">G3</strain>
    </source>
</reference>
<dbReference type="Pfam" id="PF00071">
    <property type="entry name" value="Ras"/>
    <property type="match status" value="1"/>
</dbReference>
<dbReference type="InterPro" id="IPR005225">
    <property type="entry name" value="Small_GTP-bd"/>
</dbReference>
<dbReference type="PANTHER" id="PTHR24071">
    <property type="entry name" value="RAN GTPASE"/>
    <property type="match status" value="1"/>
</dbReference>
<keyword evidence="9" id="KW-1185">Reference proteome</keyword>
<dbReference type="SMART" id="SM00173">
    <property type="entry name" value="RAS"/>
    <property type="match status" value="1"/>
</dbReference>
<dbReference type="EMBL" id="DS113245">
    <property type="protein sequence ID" value="EAY16220.1"/>
    <property type="molecule type" value="Genomic_DNA"/>
</dbReference>
<dbReference type="VEuPathDB" id="TrichDB:TVAG_341140"/>
<reference evidence="8" key="2">
    <citation type="journal article" date="2007" name="Science">
        <title>Draft genome sequence of the sexually transmitted pathogen Trichomonas vaginalis.</title>
        <authorList>
            <person name="Carlton J.M."/>
            <person name="Hirt R.P."/>
            <person name="Silva J.C."/>
            <person name="Delcher A.L."/>
            <person name="Schatz M."/>
            <person name="Zhao Q."/>
            <person name="Wortman J.R."/>
            <person name="Bidwell S.L."/>
            <person name="Alsmark U.C.M."/>
            <person name="Besteiro S."/>
            <person name="Sicheritz-Ponten T."/>
            <person name="Noel C.J."/>
            <person name="Dacks J.B."/>
            <person name="Foster P.G."/>
            <person name="Simillion C."/>
            <person name="Van de Peer Y."/>
            <person name="Miranda-Saavedra D."/>
            <person name="Barton G.J."/>
            <person name="Westrop G.D."/>
            <person name="Mueller S."/>
            <person name="Dessi D."/>
            <person name="Fiori P.L."/>
            <person name="Ren Q."/>
            <person name="Paulsen I."/>
            <person name="Zhang H."/>
            <person name="Bastida-Corcuera F.D."/>
            <person name="Simoes-Barbosa A."/>
            <person name="Brown M.T."/>
            <person name="Hayes R.D."/>
            <person name="Mukherjee M."/>
            <person name="Okumura C.Y."/>
            <person name="Schneider R."/>
            <person name="Smith A.J."/>
            <person name="Vanacova S."/>
            <person name="Villalvazo M."/>
            <person name="Haas B.J."/>
            <person name="Pertea M."/>
            <person name="Feldblyum T.V."/>
            <person name="Utterback T.R."/>
            <person name="Shu C.L."/>
            <person name="Osoegawa K."/>
            <person name="de Jong P.J."/>
            <person name="Hrdy I."/>
            <person name="Horvathova L."/>
            <person name="Zubacova Z."/>
            <person name="Dolezal P."/>
            <person name="Malik S.B."/>
            <person name="Logsdon J.M. Jr."/>
            <person name="Henze K."/>
            <person name="Gupta A."/>
            <person name="Wang C.C."/>
            <person name="Dunne R.L."/>
            <person name="Upcroft J.A."/>
            <person name="Upcroft P."/>
            <person name="White O."/>
            <person name="Salzberg S.L."/>
            <person name="Tang P."/>
            <person name="Chiu C.-H."/>
            <person name="Lee Y.-S."/>
            <person name="Embley T.M."/>
            <person name="Coombs G.H."/>
            <person name="Mottram J.C."/>
            <person name="Tachezy J."/>
            <person name="Fraser-Liggett C.M."/>
            <person name="Johnson P.J."/>
        </authorList>
    </citation>
    <scope>NUCLEOTIDE SEQUENCE [LARGE SCALE GENOMIC DNA]</scope>
    <source>
        <strain evidence="8">G3</strain>
    </source>
</reference>
<dbReference type="InParanoid" id="A2DTS3"/>
<gene>
    <name evidence="8" type="ORF">TVAG_341140</name>
</gene>
<dbReference type="SMART" id="SM00175">
    <property type="entry name" value="RAB"/>
    <property type="match status" value="1"/>
</dbReference>
<dbReference type="eggNOG" id="KOG0096">
    <property type="taxonomic scope" value="Eukaryota"/>
</dbReference>
<dbReference type="GO" id="GO:0005525">
    <property type="term" value="F:GTP binding"/>
    <property type="evidence" value="ECO:0007669"/>
    <property type="project" value="UniProtKB-KW"/>
</dbReference>
<dbReference type="SMART" id="SM00176">
    <property type="entry name" value="RAN"/>
    <property type="match status" value="1"/>
</dbReference>
<dbReference type="InterPro" id="IPR002041">
    <property type="entry name" value="Ran_GTPase"/>
</dbReference>
<dbReference type="InterPro" id="IPR001806">
    <property type="entry name" value="Small_GTPase"/>
</dbReference>
<comment type="subcellular location">
    <subcellularLocation>
        <location evidence="1">Nucleus</location>
    </subcellularLocation>
</comment>
<dbReference type="NCBIfam" id="TIGR00231">
    <property type="entry name" value="small_GTP"/>
    <property type="match status" value="1"/>
</dbReference>
<evidence type="ECO:0000313" key="8">
    <source>
        <dbReference type="EMBL" id="EAY16220.1"/>
    </source>
</evidence>
<sequence length="239" mass="27385">MEDCVFKPKVILLGDGGVGKTKFISRINVDGMVVKKYRRLGITEYTFPVYTSIGMIEYNIWDTFGQERFGLLRDAYYLDASAVILFIDLTNRDSYVHLARWIRFVKQLCPDACVVVAATKIDAPNRILPVEKILFHQKHDYPYIEISSSTNYNIAALFEVLTRKLMGDMNIIISKPIKLCPPESDIDQEAMESCERALSLARKNSVVVPNNVQQTHRTLGPHFMNDTLEFEEDLIRDLN</sequence>
<dbReference type="STRING" id="5722.A2DTS3"/>
<dbReference type="GO" id="GO:0006886">
    <property type="term" value="P:intracellular protein transport"/>
    <property type="evidence" value="ECO:0000318"/>
    <property type="project" value="GO_Central"/>
</dbReference>
<keyword evidence="4" id="KW-0547">Nucleotide-binding</keyword>
<dbReference type="GO" id="GO:0003924">
    <property type="term" value="F:GTPase activity"/>
    <property type="evidence" value="ECO:0000318"/>
    <property type="project" value="GO_Central"/>
</dbReference>
<dbReference type="SMART" id="SM00174">
    <property type="entry name" value="RHO"/>
    <property type="match status" value="1"/>
</dbReference>
<dbReference type="OrthoDB" id="48625at2759"/>
<dbReference type="SMR" id="A2DTS3"/>
<dbReference type="PROSITE" id="PS51419">
    <property type="entry name" value="RAB"/>
    <property type="match status" value="1"/>
</dbReference>
<evidence type="ECO:0000256" key="5">
    <source>
        <dbReference type="ARBA" id="ARBA00022927"/>
    </source>
</evidence>
<dbReference type="SUPFAM" id="SSF52540">
    <property type="entry name" value="P-loop containing nucleoside triphosphate hydrolases"/>
    <property type="match status" value="1"/>
</dbReference>
<organism evidence="8 9">
    <name type="scientific">Trichomonas vaginalis (strain ATCC PRA-98 / G3)</name>
    <dbReference type="NCBI Taxonomy" id="412133"/>
    <lineage>
        <taxon>Eukaryota</taxon>
        <taxon>Metamonada</taxon>
        <taxon>Parabasalia</taxon>
        <taxon>Trichomonadida</taxon>
        <taxon>Trichomonadidae</taxon>
        <taxon>Trichomonas</taxon>
    </lineage>
</organism>
<comment type="similarity">
    <text evidence="2">Belongs to the small GTPase superfamily. Ran family.</text>
</comment>
<evidence type="ECO:0000256" key="1">
    <source>
        <dbReference type="ARBA" id="ARBA00004123"/>
    </source>
</evidence>
<dbReference type="Gene3D" id="3.40.50.300">
    <property type="entry name" value="P-loop containing nucleotide triphosphate hydrolases"/>
    <property type="match status" value="1"/>
</dbReference>
<dbReference type="GO" id="GO:0005634">
    <property type="term" value="C:nucleus"/>
    <property type="evidence" value="ECO:0007669"/>
    <property type="project" value="UniProtKB-SubCell"/>
</dbReference>
<dbReference type="GO" id="GO:0005769">
    <property type="term" value="C:early endosome"/>
    <property type="evidence" value="ECO:0000318"/>
    <property type="project" value="GO_Central"/>
</dbReference>
<evidence type="ECO:0000256" key="6">
    <source>
        <dbReference type="ARBA" id="ARBA00023134"/>
    </source>
</evidence>
<evidence type="ECO:0000256" key="7">
    <source>
        <dbReference type="ARBA" id="ARBA00023242"/>
    </source>
</evidence>
<dbReference type="Proteomes" id="UP000001542">
    <property type="component" value="Unassembled WGS sequence"/>
</dbReference>
<dbReference type="PANTHER" id="PTHR24071:SF0">
    <property type="entry name" value="GTP-BINDING NUCLEAR PROTEIN RAN"/>
    <property type="match status" value="1"/>
</dbReference>
<name>A2DTS3_TRIV3</name>
<evidence type="ECO:0000256" key="4">
    <source>
        <dbReference type="ARBA" id="ARBA00022741"/>
    </source>
</evidence>
<dbReference type="RefSeq" id="XP_001328443.1">
    <property type="nucleotide sequence ID" value="XM_001328408.1"/>
</dbReference>
<dbReference type="KEGG" id="tva:4774228"/>
<evidence type="ECO:0000313" key="9">
    <source>
        <dbReference type="Proteomes" id="UP000001542"/>
    </source>
</evidence>
<dbReference type="VEuPathDB" id="TrichDB:TVAGG3_1037150"/>